<feature type="transmembrane region" description="Helical" evidence="2">
    <location>
        <begin position="116"/>
        <end position="134"/>
    </location>
</feature>
<name>A0A7M4DD83_9MICO</name>
<dbReference type="EMBL" id="CACRYJ010000004">
    <property type="protein sequence ID" value="VZO34802.1"/>
    <property type="molecule type" value="Genomic_DNA"/>
</dbReference>
<comment type="caution">
    <text evidence="3">The sequence shown here is derived from an EMBL/GenBank/DDBJ whole genome shotgun (WGS) entry which is preliminary data.</text>
</comment>
<evidence type="ECO:0000256" key="2">
    <source>
        <dbReference type="SAM" id="Phobius"/>
    </source>
</evidence>
<dbReference type="Proteomes" id="UP000419743">
    <property type="component" value="Unassembled WGS sequence"/>
</dbReference>
<protein>
    <submittedName>
        <fullName evidence="3">Uncharacterized protein</fullName>
    </submittedName>
</protein>
<evidence type="ECO:0000256" key="1">
    <source>
        <dbReference type="SAM" id="MobiDB-lite"/>
    </source>
</evidence>
<feature type="transmembrane region" description="Helical" evidence="2">
    <location>
        <begin position="51"/>
        <end position="69"/>
    </location>
</feature>
<sequence length="146" mass="14942">MSDPTGSAQPLGWRPGDPPPDPTSPYAQAASPYAPVSLGGSAATSNPAGRTALVLGFVALVGWIAYEVAENVAFSTGSYSRAVFQVLRVGGWFQLILAFGALGTGIYALRRGGPRGAAGIGTGIGLTLVVLWLVPRVTTSLALSLW</sequence>
<dbReference type="RefSeq" id="WP_156738670.1">
    <property type="nucleotide sequence ID" value="NZ_CACRYJ010000004.1"/>
</dbReference>
<proteinExistence type="predicted"/>
<feature type="transmembrane region" description="Helical" evidence="2">
    <location>
        <begin position="89"/>
        <end position="109"/>
    </location>
</feature>
<dbReference type="AlphaFoldDB" id="A0A7M4DD83"/>
<keyword evidence="2" id="KW-1133">Transmembrane helix</keyword>
<evidence type="ECO:0000313" key="4">
    <source>
        <dbReference type="Proteomes" id="UP000419743"/>
    </source>
</evidence>
<keyword evidence="4" id="KW-1185">Reference proteome</keyword>
<gene>
    <name evidence="3" type="ORF">HALOF300_00072</name>
</gene>
<reference evidence="3 4" key="1">
    <citation type="submission" date="2019-11" db="EMBL/GenBank/DDBJ databases">
        <authorList>
            <person name="Criscuolo A."/>
        </authorList>
    </citation>
    <scope>NUCLEOTIDE SEQUENCE [LARGE SCALE GENOMIC DNA]</scope>
    <source>
        <strain evidence="3">CIP111667</strain>
    </source>
</reference>
<organism evidence="3 4">
    <name type="scientific">Occultella aeris</name>
    <dbReference type="NCBI Taxonomy" id="2761496"/>
    <lineage>
        <taxon>Bacteria</taxon>
        <taxon>Bacillati</taxon>
        <taxon>Actinomycetota</taxon>
        <taxon>Actinomycetes</taxon>
        <taxon>Micrococcales</taxon>
        <taxon>Ruaniaceae</taxon>
        <taxon>Occultella</taxon>
    </lineage>
</organism>
<evidence type="ECO:0000313" key="3">
    <source>
        <dbReference type="EMBL" id="VZO34802.1"/>
    </source>
</evidence>
<feature type="region of interest" description="Disordered" evidence="1">
    <location>
        <begin position="1"/>
        <end position="28"/>
    </location>
</feature>
<keyword evidence="2" id="KW-0472">Membrane</keyword>
<accession>A0A7M4DD83</accession>
<keyword evidence="2" id="KW-0812">Transmembrane</keyword>